<reference evidence="2 3" key="1">
    <citation type="submission" date="2017-08" db="EMBL/GenBank/DDBJ databases">
        <title>Acidophilic green algal genome provides insights into adaptation to an acidic environment.</title>
        <authorList>
            <person name="Hirooka S."/>
            <person name="Hirose Y."/>
            <person name="Kanesaki Y."/>
            <person name="Higuchi S."/>
            <person name="Fujiwara T."/>
            <person name="Onuma R."/>
            <person name="Era A."/>
            <person name="Ohbayashi R."/>
            <person name="Uzuka A."/>
            <person name="Nozaki H."/>
            <person name="Yoshikawa H."/>
            <person name="Miyagishima S.Y."/>
        </authorList>
    </citation>
    <scope>NUCLEOTIDE SEQUENCE [LARGE SCALE GENOMIC DNA]</scope>
    <source>
        <strain evidence="2 3">NIES-2499</strain>
    </source>
</reference>
<dbReference type="EMBL" id="BEGY01000015">
    <property type="protein sequence ID" value="GAX75991.1"/>
    <property type="molecule type" value="Genomic_DNA"/>
</dbReference>
<organism evidence="2 3">
    <name type="scientific">Chlamydomonas eustigma</name>
    <dbReference type="NCBI Taxonomy" id="1157962"/>
    <lineage>
        <taxon>Eukaryota</taxon>
        <taxon>Viridiplantae</taxon>
        <taxon>Chlorophyta</taxon>
        <taxon>core chlorophytes</taxon>
        <taxon>Chlorophyceae</taxon>
        <taxon>CS clade</taxon>
        <taxon>Chlamydomonadales</taxon>
        <taxon>Chlamydomonadaceae</taxon>
        <taxon>Chlamydomonas</taxon>
    </lineage>
</organism>
<sequence>MGLMLSQQGFQGFDEIPEWYLRYLHRLVATWSPPKSPTRSSSRRDGPPLSRSCPPSGSLSLTESTDFTRLNLAASLEWPPKLSQSTSLDCLTNPVFDGHIGSRTAVSQGGLSSLYSNGSTMELHGRTGRFVRVPSVLLTPPPDLIPQPMFEPRFLTTPFLVGVMTPRGSTRPTRSSFATQFMDQLQSKALSQPVSNIAKDKVLRRLPSSLHPQFLSGINVIGKPASFKGKLPSLNAQMALDCRILDEVVAAGCAERGVALQDQDALKIS</sequence>
<dbReference type="AlphaFoldDB" id="A0A250WYT1"/>
<protein>
    <submittedName>
        <fullName evidence="2">Uncharacterized protein</fullName>
    </submittedName>
</protein>
<dbReference type="Proteomes" id="UP000232323">
    <property type="component" value="Unassembled WGS sequence"/>
</dbReference>
<keyword evidence="3" id="KW-1185">Reference proteome</keyword>
<evidence type="ECO:0000313" key="3">
    <source>
        <dbReference type="Proteomes" id="UP000232323"/>
    </source>
</evidence>
<feature type="region of interest" description="Disordered" evidence="1">
    <location>
        <begin position="33"/>
        <end position="61"/>
    </location>
</feature>
<name>A0A250WYT1_9CHLO</name>
<evidence type="ECO:0000256" key="1">
    <source>
        <dbReference type="SAM" id="MobiDB-lite"/>
    </source>
</evidence>
<comment type="caution">
    <text evidence="2">The sequence shown here is derived from an EMBL/GenBank/DDBJ whole genome shotgun (WGS) entry which is preliminary data.</text>
</comment>
<proteinExistence type="predicted"/>
<evidence type="ECO:0000313" key="2">
    <source>
        <dbReference type="EMBL" id="GAX75991.1"/>
    </source>
</evidence>
<accession>A0A250WYT1</accession>
<gene>
    <name evidence="2" type="ORF">CEUSTIGMA_g3434.t1</name>
</gene>